<protein>
    <submittedName>
        <fullName evidence="2">Uncharacterized protein</fullName>
    </submittedName>
</protein>
<gene>
    <name evidence="2" type="ORF">BSAL_31940</name>
</gene>
<feature type="non-terminal residue" evidence="2">
    <location>
        <position position="230"/>
    </location>
</feature>
<feature type="region of interest" description="Disordered" evidence="1">
    <location>
        <begin position="195"/>
        <end position="230"/>
    </location>
</feature>
<evidence type="ECO:0000313" key="3">
    <source>
        <dbReference type="Proteomes" id="UP000051952"/>
    </source>
</evidence>
<sequence>MTPPTSDRRASRRGRGPRCARRRHPRADSRGGRVSRAESGAPHAAVPAARACAQLDELAHGPSAVERDAEFRHHVRHRVGEPGLLGRVVCARHSWHGPRLHRPVVLADPAERDAVRDGARRAARGARRPGSHGAAVRHGCAVGVGPVRERVRGGAAAGGGADHRDPAHRMVLPDDVDAGVGVGQLWVLDLDGGAAAHCDRHRDPDGRLPVADHRHRPHAAGDPQRGVHLP</sequence>
<dbReference type="EMBL" id="CYKH01001919">
    <property type="protein sequence ID" value="CUG91413.1"/>
    <property type="molecule type" value="Genomic_DNA"/>
</dbReference>
<evidence type="ECO:0000256" key="1">
    <source>
        <dbReference type="SAM" id="MobiDB-lite"/>
    </source>
</evidence>
<keyword evidence="3" id="KW-1185">Reference proteome</keyword>
<feature type="compositionally biased region" description="Basic and acidic residues" evidence="1">
    <location>
        <begin position="197"/>
        <end position="212"/>
    </location>
</feature>
<proteinExistence type="predicted"/>
<dbReference type="Proteomes" id="UP000051952">
    <property type="component" value="Unassembled WGS sequence"/>
</dbReference>
<feature type="region of interest" description="Disordered" evidence="1">
    <location>
        <begin position="117"/>
        <end position="141"/>
    </location>
</feature>
<reference evidence="3" key="1">
    <citation type="submission" date="2015-09" db="EMBL/GenBank/DDBJ databases">
        <authorList>
            <consortium name="Pathogen Informatics"/>
        </authorList>
    </citation>
    <scope>NUCLEOTIDE SEQUENCE [LARGE SCALE GENOMIC DNA]</scope>
    <source>
        <strain evidence="3">Lake Konstanz</strain>
    </source>
</reference>
<feature type="compositionally biased region" description="Basic residues" evidence="1">
    <location>
        <begin position="10"/>
        <end position="25"/>
    </location>
</feature>
<accession>A0A0S4JMI4</accession>
<feature type="region of interest" description="Disordered" evidence="1">
    <location>
        <begin position="1"/>
        <end position="45"/>
    </location>
</feature>
<evidence type="ECO:0000313" key="2">
    <source>
        <dbReference type="EMBL" id="CUG91413.1"/>
    </source>
</evidence>
<feature type="compositionally biased region" description="Basic residues" evidence="1">
    <location>
        <begin position="121"/>
        <end position="130"/>
    </location>
</feature>
<dbReference type="VEuPathDB" id="TriTrypDB:BSAL_31940"/>
<dbReference type="AlphaFoldDB" id="A0A0S4JMI4"/>
<organism evidence="2 3">
    <name type="scientific">Bodo saltans</name>
    <name type="common">Flagellated protozoan</name>
    <dbReference type="NCBI Taxonomy" id="75058"/>
    <lineage>
        <taxon>Eukaryota</taxon>
        <taxon>Discoba</taxon>
        <taxon>Euglenozoa</taxon>
        <taxon>Kinetoplastea</taxon>
        <taxon>Metakinetoplastina</taxon>
        <taxon>Eubodonida</taxon>
        <taxon>Bodonidae</taxon>
        <taxon>Bodo</taxon>
    </lineage>
</organism>
<name>A0A0S4JMI4_BODSA</name>